<organism evidence="1 2">
    <name type="scientific">Anaerovirgula multivorans</name>
    <dbReference type="NCBI Taxonomy" id="312168"/>
    <lineage>
        <taxon>Bacteria</taxon>
        <taxon>Bacillati</taxon>
        <taxon>Bacillota</taxon>
        <taxon>Clostridia</taxon>
        <taxon>Peptostreptococcales</taxon>
        <taxon>Natronincolaceae</taxon>
        <taxon>Anaerovirgula</taxon>
    </lineage>
</organism>
<evidence type="ECO:0000313" key="1">
    <source>
        <dbReference type="EMBL" id="SNR89712.1"/>
    </source>
</evidence>
<evidence type="ECO:0000313" key="2">
    <source>
        <dbReference type="Proteomes" id="UP000198304"/>
    </source>
</evidence>
<reference evidence="1 2" key="1">
    <citation type="submission" date="2017-06" db="EMBL/GenBank/DDBJ databases">
        <authorList>
            <person name="Kim H.J."/>
            <person name="Triplett B.A."/>
        </authorList>
    </citation>
    <scope>NUCLEOTIDE SEQUENCE [LARGE SCALE GENOMIC DNA]</scope>
    <source>
        <strain evidence="1 2">SCA</strain>
    </source>
</reference>
<name>A0A239A2R0_9FIRM</name>
<protein>
    <submittedName>
        <fullName evidence="1">Flagellar protein FlbD</fullName>
    </submittedName>
</protein>
<dbReference type="AlphaFoldDB" id="A0A239A2R0"/>
<keyword evidence="1" id="KW-0969">Cilium</keyword>
<dbReference type="InterPro" id="IPR009384">
    <property type="entry name" value="SwrD-like"/>
</dbReference>
<dbReference type="PANTHER" id="PTHR39185">
    <property type="entry name" value="SWARMING MOTILITY PROTEIN SWRD"/>
    <property type="match status" value="1"/>
</dbReference>
<dbReference type="Pfam" id="PF06289">
    <property type="entry name" value="FlbD"/>
    <property type="match status" value="1"/>
</dbReference>
<proteinExistence type="predicted"/>
<sequence length="70" mass="8140">MMIKLRRLNNSEFALNCEAIECIEETPDTIITLSNGHKIVVLESVDQVIEKIINYKRKIHSFHPENESML</sequence>
<keyword evidence="1" id="KW-0282">Flagellum</keyword>
<keyword evidence="2" id="KW-1185">Reference proteome</keyword>
<dbReference type="PANTHER" id="PTHR39185:SF1">
    <property type="entry name" value="SWARMING MOTILITY PROTEIN SWRD"/>
    <property type="match status" value="1"/>
</dbReference>
<gene>
    <name evidence="1" type="ORF">SAMN05446037_1001289</name>
</gene>
<dbReference type="Proteomes" id="UP000198304">
    <property type="component" value="Unassembled WGS sequence"/>
</dbReference>
<keyword evidence="1" id="KW-0966">Cell projection</keyword>
<dbReference type="RefSeq" id="WP_330396961.1">
    <property type="nucleotide sequence ID" value="NZ_FZOJ01000001.1"/>
</dbReference>
<dbReference type="EMBL" id="FZOJ01000001">
    <property type="protein sequence ID" value="SNR89712.1"/>
    <property type="molecule type" value="Genomic_DNA"/>
</dbReference>
<accession>A0A239A2R0</accession>